<dbReference type="AlphaFoldDB" id="A0A0A9A758"/>
<protein>
    <submittedName>
        <fullName evidence="1">Uncharacterized protein</fullName>
    </submittedName>
</protein>
<dbReference type="EMBL" id="GBRH01252132">
    <property type="protein sequence ID" value="JAD45763.1"/>
    <property type="molecule type" value="Transcribed_RNA"/>
</dbReference>
<sequence length="27" mass="3207">MWLNRNISILQPPELGSVKRPLLYVLR</sequence>
<proteinExistence type="predicted"/>
<reference evidence="1" key="1">
    <citation type="submission" date="2014-09" db="EMBL/GenBank/DDBJ databases">
        <authorList>
            <person name="Magalhaes I.L.F."/>
            <person name="Oliveira U."/>
            <person name="Santos F.R."/>
            <person name="Vidigal T.H.D.A."/>
            <person name="Brescovit A.D."/>
            <person name="Santos A.J."/>
        </authorList>
    </citation>
    <scope>NUCLEOTIDE SEQUENCE</scope>
    <source>
        <tissue evidence="1">Shoot tissue taken approximately 20 cm above the soil surface</tissue>
    </source>
</reference>
<reference evidence="1" key="2">
    <citation type="journal article" date="2015" name="Data Brief">
        <title>Shoot transcriptome of the giant reed, Arundo donax.</title>
        <authorList>
            <person name="Barrero R.A."/>
            <person name="Guerrero F.D."/>
            <person name="Moolhuijzen P."/>
            <person name="Goolsby J.A."/>
            <person name="Tidwell J."/>
            <person name="Bellgard S.E."/>
            <person name="Bellgard M.I."/>
        </authorList>
    </citation>
    <scope>NUCLEOTIDE SEQUENCE</scope>
    <source>
        <tissue evidence="1">Shoot tissue taken approximately 20 cm above the soil surface</tissue>
    </source>
</reference>
<accession>A0A0A9A758</accession>
<name>A0A0A9A758_ARUDO</name>
<organism evidence="1">
    <name type="scientific">Arundo donax</name>
    <name type="common">Giant reed</name>
    <name type="synonym">Donax arundinaceus</name>
    <dbReference type="NCBI Taxonomy" id="35708"/>
    <lineage>
        <taxon>Eukaryota</taxon>
        <taxon>Viridiplantae</taxon>
        <taxon>Streptophyta</taxon>
        <taxon>Embryophyta</taxon>
        <taxon>Tracheophyta</taxon>
        <taxon>Spermatophyta</taxon>
        <taxon>Magnoliopsida</taxon>
        <taxon>Liliopsida</taxon>
        <taxon>Poales</taxon>
        <taxon>Poaceae</taxon>
        <taxon>PACMAD clade</taxon>
        <taxon>Arundinoideae</taxon>
        <taxon>Arundineae</taxon>
        <taxon>Arundo</taxon>
    </lineage>
</organism>
<evidence type="ECO:0000313" key="1">
    <source>
        <dbReference type="EMBL" id="JAD45763.1"/>
    </source>
</evidence>